<gene>
    <name evidence="2" type="ORF">E1283_30200</name>
</gene>
<dbReference type="Pfam" id="PF00657">
    <property type="entry name" value="Lipase_GDSL"/>
    <property type="match status" value="1"/>
</dbReference>
<dbReference type="SUPFAM" id="SSF52266">
    <property type="entry name" value="SGNH hydrolase"/>
    <property type="match status" value="1"/>
</dbReference>
<dbReference type="Gene3D" id="3.40.50.1110">
    <property type="entry name" value="SGNH hydrolase"/>
    <property type="match status" value="1"/>
</dbReference>
<reference evidence="2 3" key="1">
    <citation type="submission" date="2019-03" db="EMBL/GenBank/DDBJ databases">
        <title>Draft genome sequences of novel Actinobacteria.</title>
        <authorList>
            <person name="Sahin N."/>
            <person name="Ay H."/>
            <person name="Saygin H."/>
        </authorList>
    </citation>
    <scope>NUCLEOTIDE SEQUENCE [LARGE SCALE GENOMIC DNA]</scope>
    <source>
        <strain evidence="2 3">DSM 41900</strain>
    </source>
</reference>
<evidence type="ECO:0000313" key="3">
    <source>
        <dbReference type="Proteomes" id="UP000295345"/>
    </source>
</evidence>
<dbReference type="EMBL" id="SMKI01000466">
    <property type="protein sequence ID" value="TDC65941.1"/>
    <property type="molecule type" value="Genomic_DNA"/>
</dbReference>
<organism evidence="2 3">
    <name type="scientific">Streptomyces hainanensis</name>
    <dbReference type="NCBI Taxonomy" id="402648"/>
    <lineage>
        <taxon>Bacteria</taxon>
        <taxon>Bacillati</taxon>
        <taxon>Actinomycetota</taxon>
        <taxon>Actinomycetes</taxon>
        <taxon>Kitasatosporales</taxon>
        <taxon>Streptomycetaceae</taxon>
        <taxon>Streptomyces</taxon>
    </lineage>
</organism>
<dbReference type="PANTHER" id="PTHR21325:SF31">
    <property type="entry name" value="GH22081P-RELATED"/>
    <property type="match status" value="1"/>
</dbReference>
<dbReference type="OrthoDB" id="5561551at2"/>
<dbReference type="AlphaFoldDB" id="A0A4R4SQ18"/>
<evidence type="ECO:0000313" key="2">
    <source>
        <dbReference type="EMBL" id="TDC65941.1"/>
    </source>
</evidence>
<keyword evidence="2" id="KW-0378">Hydrolase</keyword>
<proteinExistence type="predicted"/>
<dbReference type="InterPro" id="IPR036514">
    <property type="entry name" value="SGNH_hydro_sf"/>
</dbReference>
<name>A0A4R4SQ18_9ACTN</name>
<comment type="caution">
    <text evidence="2">The sequence shown here is derived from an EMBL/GenBank/DDBJ whole genome shotgun (WGS) entry which is preliminary data.</text>
</comment>
<evidence type="ECO:0000256" key="1">
    <source>
        <dbReference type="SAM" id="SignalP"/>
    </source>
</evidence>
<sequence>MQVSRRSFAQSLALPLVVVTVMAGCTSGGSEKSTAAPDEAATPAPEWNTAPESVAAIGDSITRAFDACSVLSDCPEASWATGTDANVDSLAQQLLGDETAERSWNLAATGARVTDLPAQAAEAIRHRPELVTVLIGANDACAADVASMTGPAEFRAELTEAFGVIRDELPETGIYVSSVPDLMRLWEEGSESFMARTVWQMANICPSMLSDATDDGVVAGERRAEVRARVQEYNTVLEDVCASDELCRYDGGAVFDFRFTSSHLSDWDWFHPSREGQSELAALAYEHITMSESGEPAERPVD</sequence>
<protein>
    <submittedName>
        <fullName evidence="2">SGNH/GDSL hydrolase family protein</fullName>
    </submittedName>
</protein>
<dbReference type="PROSITE" id="PS51257">
    <property type="entry name" value="PROKAR_LIPOPROTEIN"/>
    <property type="match status" value="1"/>
</dbReference>
<dbReference type="InterPro" id="IPR038885">
    <property type="entry name" value="PLB1"/>
</dbReference>
<keyword evidence="3" id="KW-1185">Reference proteome</keyword>
<keyword evidence="1" id="KW-0732">Signal</keyword>
<accession>A0A4R4SQ18</accession>
<dbReference type="PANTHER" id="PTHR21325">
    <property type="entry name" value="PHOSPHOLIPASE B, PLB1"/>
    <property type="match status" value="1"/>
</dbReference>
<feature type="signal peptide" evidence="1">
    <location>
        <begin position="1"/>
        <end position="23"/>
    </location>
</feature>
<dbReference type="InterPro" id="IPR001087">
    <property type="entry name" value="GDSL"/>
</dbReference>
<dbReference type="RefSeq" id="WP_132821357.1">
    <property type="nucleotide sequence ID" value="NZ_SMKI01000466.1"/>
</dbReference>
<dbReference type="Proteomes" id="UP000295345">
    <property type="component" value="Unassembled WGS sequence"/>
</dbReference>
<feature type="chain" id="PRO_5039357905" evidence="1">
    <location>
        <begin position="24"/>
        <end position="302"/>
    </location>
</feature>
<dbReference type="GO" id="GO:0004620">
    <property type="term" value="F:phospholipase activity"/>
    <property type="evidence" value="ECO:0007669"/>
    <property type="project" value="InterPro"/>
</dbReference>